<dbReference type="InterPro" id="IPR005743">
    <property type="entry name" value="GyrA"/>
</dbReference>
<dbReference type="Pfam" id="PF00521">
    <property type="entry name" value="DNA_topoisoIV"/>
    <property type="match status" value="1"/>
</dbReference>
<comment type="subunit">
    <text evidence="8">Heterotetramer composed of ParC and ParE.</text>
</comment>
<dbReference type="FunFam" id="1.10.268.10:FF:000001">
    <property type="entry name" value="DNA gyrase subunit A"/>
    <property type="match status" value="1"/>
</dbReference>
<dbReference type="NCBIfam" id="TIGR01063">
    <property type="entry name" value="gyrA"/>
    <property type="match status" value="1"/>
</dbReference>
<dbReference type="OrthoDB" id="9806486at2"/>
<evidence type="ECO:0000256" key="10">
    <source>
        <dbReference type="PROSITE-ProRule" id="PRU01384"/>
    </source>
</evidence>
<keyword evidence="3 9" id="KW-0547">Nucleotide-binding</keyword>
<dbReference type="Gene3D" id="2.120.10.90">
    <property type="entry name" value="DNA gyrase/topoisomerase IV, subunit A, C-terminal"/>
    <property type="match status" value="1"/>
</dbReference>
<evidence type="ECO:0000256" key="1">
    <source>
        <dbReference type="ARBA" id="ARBA00000185"/>
    </source>
</evidence>
<dbReference type="NCBIfam" id="NF004043">
    <property type="entry name" value="PRK05560.1"/>
    <property type="match status" value="1"/>
</dbReference>
<dbReference type="HAMAP" id="MF_01897">
    <property type="entry name" value="GyrA"/>
    <property type="match status" value="1"/>
</dbReference>
<dbReference type="InterPro" id="IPR013757">
    <property type="entry name" value="Topo_IIA_A_a_sf"/>
</dbReference>
<keyword evidence="13" id="KW-1185">Reference proteome</keyword>
<evidence type="ECO:0000256" key="7">
    <source>
        <dbReference type="ARBA" id="ARBA00023235"/>
    </source>
</evidence>
<proteinExistence type="inferred from homology"/>
<keyword evidence="5 9" id="KW-0799">Topoisomerase</keyword>
<dbReference type="GO" id="GO:0006265">
    <property type="term" value="P:DNA topological change"/>
    <property type="evidence" value="ECO:0007669"/>
    <property type="project" value="UniProtKB-UniRule"/>
</dbReference>
<dbReference type="InterPro" id="IPR002205">
    <property type="entry name" value="Topo_IIA_dom_A"/>
</dbReference>
<dbReference type="AlphaFoldDB" id="A0A5A8F584"/>
<protein>
    <recommendedName>
        <fullName evidence="9">DNA gyrase subunit A</fullName>
        <ecNumber evidence="9">5.6.2.2</ecNumber>
    </recommendedName>
</protein>
<dbReference type="PANTHER" id="PTHR43493:SF5">
    <property type="entry name" value="DNA GYRASE SUBUNIT A, CHLOROPLASTIC_MITOCHONDRIAL"/>
    <property type="match status" value="1"/>
</dbReference>
<dbReference type="FunFam" id="3.30.1360.40:FF:000002">
    <property type="entry name" value="DNA gyrase subunit A"/>
    <property type="match status" value="1"/>
</dbReference>
<feature type="short sequence motif" description="GyrA-box" evidence="9">
    <location>
        <begin position="523"/>
        <end position="529"/>
    </location>
</feature>
<dbReference type="GO" id="GO:0005737">
    <property type="term" value="C:cytoplasm"/>
    <property type="evidence" value="ECO:0007669"/>
    <property type="project" value="UniProtKB-SubCell"/>
</dbReference>
<feature type="active site" description="O-(5'-phospho-DNA)-tyrosine intermediate" evidence="9 10">
    <location>
        <position position="120"/>
    </location>
</feature>
<dbReference type="InterPro" id="IPR050220">
    <property type="entry name" value="Type_II_DNA_Topoisomerases"/>
</dbReference>
<dbReference type="Gene3D" id="3.30.1360.40">
    <property type="match status" value="1"/>
</dbReference>
<dbReference type="SUPFAM" id="SSF101904">
    <property type="entry name" value="GyrA/ParC C-terminal domain-like"/>
    <property type="match status" value="1"/>
</dbReference>
<evidence type="ECO:0000313" key="12">
    <source>
        <dbReference type="EMBL" id="KAA0258850.1"/>
    </source>
</evidence>
<dbReference type="Gene3D" id="3.90.199.10">
    <property type="entry name" value="Topoisomerase II, domain 5"/>
    <property type="match status" value="1"/>
</dbReference>
<comment type="subcellular location">
    <subcellularLocation>
        <location evidence="9">Cytoplasm</location>
    </subcellularLocation>
</comment>
<dbReference type="FunFam" id="2.120.10.90:FF:000005">
    <property type="entry name" value="DNA topoisomerase 4 subunit A"/>
    <property type="match status" value="1"/>
</dbReference>
<dbReference type="FunFam" id="3.90.199.10:FF:000001">
    <property type="entry name" value="DNA gyrase subunit A"/>
    <property type="match status" value="1"/>
</dbReference>
<evidence type="ECO:0000256" key="6">
    <source>
        <dbReference type="ARBA" id="ARBA00023125"/>
    </source>
</evidence>
<keyword evidence="4 9" id="KW-0067">ATP-binding</keyword>
<dbReference type="EC" id="5.6.2.2" evidence="9"/>
<comment type="subunit">
    <text evidence="9">Heterotetramer, composed of two GyrA and two GyrB chains. In the heterotetramer, GyrA contains the active site tyrosine that forms a transient covalent intermediate with DNA, while GyrB binds cofactors and catalyzes ATP hydrolysis.</text>
</comment>
<dbReference type="PANTHER" id="PTHR43493">
    <property type="entry name" value="DNA GYRASE/TOPOISOMERASE SUBUNIT A"/>
    <property type="match status" value="1"/>
</dbReference>
<evidence type="ECO:0000259" key="11">
    <source>
        <dbReference type="PROSITE" id="PS52040"/>
    </source>
</evidence>
<evidence type="ECO:0000256" key="5">
    <source>
        <dbReference type="ARBA" id="ARBA00023029"/>
    </source>
</evidence>
<keyword evidence="6 9" id="KW-0238">DNA-binding</keyword>
<evidence type="ECO:0000256" key="3">
    <source>
        <dbReference type="ARBA" id="ARBA00022741"/>
    </source>
</evidence>
<comment type="function">
    <text evidence="9">A type II topoisomerase that negatively supercoils closed circular double-stranded (ds) DNA in an ATP-dependent manner to modulate DNA topology and maintain chromosomes in an underwound state. Negative supercoiling favors strand separation, and DNA replication, transcription, recombination and repair, all of which involve strand separation. Also able to catalyze the interconversion of other topological isomers of dsDNA rings, including catenanes and knotted rings. Type II topoisomerases break and join 2 DNA strands simultaneously in an ATP-dependent manner.</text>
</comment>
<reference evidence="12 13" key="1">
    <citation type="submission" date="2019-06" db="EMBL/GenBank/DDBJ databases">
        <title>Genomic insights into carbon and energy metabolism of Deferribacter autotrophicus revealed new metabolic traits in the phylum Deferribacteres.</title>
        <authorList>
            <person name="Slobodkin A.I."/>
            <person name="Slobodkina G.B."/>
            <person name="Allioux M."/>
            <person name="Alain K."/>
            <person name="Jebbar M."/>
            <person name="Shadrin V."/>
            <person name="Kublanov I.V."/>
            <person name="Toshchakov S.V."/>
            <person name="Bonch-Osmolovskaya E.A."/>
        </authorList>
    </citation>
    <scope>NUCLEOTIDE SEQUENCE [LARGE SCALE GENOMIC DNA]</scope>
    <source>
        <strain evidence="12 13">SL50</strain>
    </source>
</reference>
<organism evidence="12 13">
    <name type="scientific">Deferribacter autotrophicus</name>
    <dbReference type="NCBI Taxonomy" id="500465"/>
    <lineage>
        <taxon>Bacteria</taxon>
        <taxon>Pseudomonadati</taxon>
        <taxon>Deferribacterota</taxon>
        <taxon>Deferribacteres</taxon>
        <taxon>Deferribacterales</taxon>
        <taxon>Deferribacteraceae</taxon>
        <taxon>Deferribacter</taxon>
    </lineage>
</organism>
<evidence type="ECO:0000313" key="13">
    <source>
        <dbReference type="Proteomes" id="UP000322876"/>
    </source>
</evidence>
<evidence type="ECO:0000256" key="4">
    <source>
        <dbReference type="ARBA" id="ARBA00022840"/>
    </source>
</evidence>
<dbReference type="PROSITE" id="PS52040">
    <property type="entry name" value="TOPO_IIA"/>
    <property type="match status" value="1"/>
</dbReference>
<sequence length="802" mass="89980">MKEKGIIDINIEDSLKDSYLDYAMSVIVGRALPDVRDGLKPVHRRVLYAMHEMGVLHNKPYKKSARIVGDVIGKYHPHGDAAVYDTLVRMAQDFSLRYPLVDGQGNFGSVDGDAAAAMRYTEVRMTKIAEEMLADIDKDTVDFAPNYDGSLNEPVVLPTRIPNLLINGTSGIAVGMATNIPPHNLSEVVDALVYMIDEPNYTDDDLLGFIKGPDFPTYGIIYGKDEIIKAYKTGRGVIKVRARVKKEITTTGKEYLVITEIPYQVNKANLIEKIATLVRDKKISGITDLRDESDRDGIRVVIELRKGENPDILINHLYKYTQMEIAFGINLVAIVDKRPKTLTLREMLEQFLNHRKIVVIRRTKYLLKKAEDRLHILEGLIIAVQNIDEVVALIKSSKDTATAKEKLIHRFNLSEKQAQAILDMKLQRLTGLEIEKLNNEYKETLKNIEFYKSILESNKVLMGIIKEELLEIKKNYGDKRRTEIVSSTEEINIEDLIPDDEVVVTLSYQGFIKRTPLTNFRSQKRGGKGKTGAGKVKEDFIKDIIVTTNHSTLMFFTNKGRIHYLKVYDLPELARDAKGKYIANIINLENDEKVAAIISTKNFDKENYIFMCTKKGVVKKTSLDAFSSGRSGIIALKLRENDEIVAAALTSKDDFIFISTRKGKCIQFSSNEVRNMGRVATGVKGVELVRDDEVVSMEVIKGDPLILTVTSKGYGKCSLVTDYRVQSRGGKGIKLSKVTEKTGLIVGAKQVKMEDDVMLISKSSKIIRLSVSDIPILGRDTQGVKLMGLDDEIISFDVIKEG</sequence>
<dbReference type="InterPro" id="IPR006691">
    <property type="entry name" value="GyrA/parC_rep"/>
</dbReference>
<dbReference type="NCBIfam" id="NF004044">
    <property type="entry name" value="PRK05561.1"/>
    <property type="match status" value="1"/>
</dbReference>
<dbReference type="CDD" id="cd00187">
    <property type="entry name" value="TOP4c"/>
    <property type="match status" value="1"/>
</dbReference>
<dbReference type="Gene3D" id="1.10.268.10">
    <property type="entry name" value="Topoisomerase, domain 3"/>
    <property type="match status" value="1"/>
</dbReference>
<evidence type="ECO:0000256" key="2">
    <source>
        <dbReference type="ARBA" id="ARBA00008263"/>
    </source>
</evidence>
<dbReference type="EMBL" id="VFJB01000003">
    <property type="protein sequence ID" value="KAA0258850.1"/>
    <property type="molecule type" value="Genomic_DNA"/>
</dbReference>
<dbReference type="GO" id="GO:0006261">
    <property type="term" value="P:DNA-templated DNA replication"/>
    <property type="evidence" value="ECO:0007669"/>
    <property type="project" value="UniProtKB-UniRule"/>
</dbReference>
<comment type="similarity">
    <text evidence="2 9">Belongs to the type II topoisomerase GyrA/ParC subunit family.</text>
</comment>
<dbReference type="GO" id="GO:0009330">
    <property type="term" value="C:DNA topoisomerase type II (double strand cut, ATP-hydrolyzing) complex"/>
    <property type="evidence" value="ECO:0007669"/>
    <property type="project" value="TreeGrafter"/>
</dbReference>
<keyword evidence="9" id="KW-0963">Cytoplasm</keyword>
<comment type="miscellaneous">
    <text evidence="9">Few gyrases are as efficient as E.coli at forming negative supercoils. Not all organisms have 2 type II topoisomerases; in organisms with a single type II topoisomerase this enzyme also has to decatenate newly replicated chromosomes.</text>
</comment>
<feature type="domain" description="Topo IIA-type catalytic" evidence="11">
    <location>
        <begin position="32"/>
        <end position="496"/>
    </location>
</feature>
<dbReference type="GO" id="GO:0003677">
    <property type="term" value="F:DNA binding"/>
    <property type="evidence" value="ECO:0007669"/>
    <property type="project" value="UniProtKB-UniRule"/>
</dbReference>
<dbReference type="GO" id="GO:0005694">
    <property type="term" value="C:chromosome"/>
    <property type="evidence" value="ECO:0007669"/>
    <property type="project" value="InterPro"/>
</dbReference>
<comment type="caution">
    <text evidence="12">The sequence shown here is derived from an EMBL/GenBank/DDBJ whole genome shotgun (WGS) entry which is preliminary data.</text>
</comment>
<dbReference type="GO" id="GO:0005524">
    <property type="term" value="F:ATP binding"/>
    <property type="evidence" value="ECO:0007669"/>
    <property type="project" value="UniProtKB-UniRule"/>
</dbReference>
<dbReference type="Pfam" id="PF03989">
    <property type="entry name" value="DNA_gyraseA_C"/>
    <property type="match status" value="6"/>
</dbReference>
<evidence type="ECO:0000256" key="9">
    <source>
        <dbReference type="HAMAP-Rule" id="MF_01897"/>
    </source>
</evidence>
<dbReference type="SMART" id="SM00434">
    <property type="entry name" value="TOP4c"/>
    <property type="match status" value="1"/>
</dbReference>
<dbReference type="RefSeq" id="WP_149265609.1">
    <property type="nucleotide sequence ID" value="NZ_VFJB01000003.1"/>
</dbReference>
<dbReference type="InterPro" id="IPR013760">
    <property type="entry name" value="Topo_IIA-like_dom_sf"/>
</dbReference>
<accession>A0A5A8F584</accession>
<keyword evidence="7 9" id="KW-0413">Isomerase</keyword>
<dbReference type="Proteomes" id="UP000322876">
    <property type="component" value="Unassembled WGS sequence"/>
</dbReference>
<dbReference type="GO" id="GO:0034335">
    <property type="term" value="F:DNA negative supercoiling activity"/>
    <property type="evidence" value="ECO:0007669"/>
    <property type="project" value="UniProtKB-ARBA"/>
</dbReference>
<dbReference type="InterPro" id="IPR013758">
    <property type="entry name" value="Topo_IIA_A/C_ab"/>
</dbReference>
<dbReference type="InterPro" id="IPR035516">
    <property type="entry name" value="Gyrase/topoIV_suA_C"/>
</dbReference>
<comment type="catalytic activity">
    <reaction evidence="1 9 10">
        <text>ATP-dependent breakage, passage and rejoining of double-stranded DNA.</text>
        <dbReference type="EC" id="5.6.2.2"/>
    </reaction>
</comment>
<dbReference type="SUPFAM" id="SSF56719">
    <property type="entry name" value="Type II DNA topoisomerase"/>
    <property type="match status" value="1"/>
</dbReference>
<name>A0A5A8F584_9BACT</name>
<gene>
    <name evidence="9 12" type="primary">gyrA</name>
    <name evidence="12" type="ORF">FHQ18_02580</name>
</gene>
<evidence type="ECO:0000256" key="8">
    <source>
        <dbReference type="ARBA" id="ARBA00063644"/>
    </source>
</evidence>